<comment type="similarity">
    <text evidence="4">In the C-terminal section; belongs to the pectinesterase family.</text>
</comment>
<proteinExistence type="inferred from homology"/>
<reference evidence="11" key="1">
    <citation type="submission" date="2020-06" db="EMBL/GenBank/DDBJ databases">
        <title>WGS assembly of Ceratodon purpureus strain R40.</title>
        <authorList>
            <person name="Carey S.B."/>
            <person name="Jenkins J."/>
            <person name="Shu S."/>
            <person name="Lovell J.T."/>
            <person name="Sreedasyam A."/>
            <person name="Maumus F."/>
            <person name="Tiley G.P."/>
            <person name="Fernandez-Pozo N."/>
            <person name="Barry K."/>
            <person name="Chen C."/>
            <person name="Wang M."/>
            <person name="Lipzen A."/>
            <person name="Daum C."/>
            <person name="Saski C.A."/>
            <person name="Payton A.C."/>
            <person name="Mcbreen J.C."/>
            <person name="Conrad R.E."/>
            <person name="Kollar L.M."/>
            <person name="Olsson S."/>
            <person name="Huttunen S."/>
            <person name="Landis J.B."/>
            <person name="Wickett N.J."/>
            <person name="Johnson M.G."/>
            <person name="Rensing S.A."/>
            <person name="Grimwood J."/>
            <person name="Schmutz J."/>
            <person name="Mcdaniel S.F."/>
        </authorList>
    </citation>
    <scope>NUCLEOTIDE SEQUENCE</scope>
    <source>
        <strain evidence="11">R40</strain>
    </source>
</reference>
<dbReference type="EC" id="3.1.1.11" evidence="5"/>
<dbReference type="Gene3D" id="2.160.20.10">
    <property type="entry name" value="Single-stranded right-handed beta-helix, Pectin lyase-like"/>
    <property type="match status" value="1"/>
</dbReference>
<dbReference type="GO" id="GO:0004857">
    <property type="term" value="F:enzyme inhibitor activity"/>
    <property type="evidence" value="ECO:0007669"/>
    <property type="project" value="InterPro"/>
</dbReference>
<evidence type="ECO:0000256" key="6">
    <source>
        <dbReference type="ARBA" id="ARBA00022512"/>
    </source>
</evidence>
<comment type="subcellular location">
    <subcellularLocation>
        <location evidence="1">Secreted</location>
        <location evidence="1">Cell wall</location>
    </subcellularLocation>
</comment>
<comment type="pathway">
    <text evidence="2">Glycan metabolism; pectin degradation; 2-dehydro-3-deoxy-D-gluconate from pectin: step 1/5.</text>
</comment>
<evidence type="ECO:0000259" key="10">
    <source>
        <dbReference type="SMART" id="SM00856"/>
    </source>
</evidence>
<evidence type="ECO:0000256" key="9">
    <source>
        <dbReference type="SAM" id="Phobius"/>
    </source>
</evidence>
<dbReference type="Proteomes" id="UP000822688">
    <property type="component" value="Chromosome 1"/>
</dbReference>
<dbReference type="CDD" id="cd15798">
    <property type="entry name" value="PMEI-like_3"/>
    <property type="match status" value="1"/>
</dbReference>
<evidence type="ECO:0000256" key="5">
    <source>
        <dbReference type="ARBA" id="ARBA00013229"/>
    </source>
</evidence>
<comment type="similarity">
    <text evidence="3">In the N-terminal section; belongs to the PMEI family.</text>
</comment>
<dbReference type="GO" id="GO:0030599">
    <property type="term" value="F:pectinesterase activity"/>
    <property type="evidence" value="ECO:0007669"/>
    <property type="project" value="UniProtKB-EC"/>
</dbReference>
<evidence type="ECO:0000256" key="2">
    <source>
        <dbReference type="ARBA" id="ARBA00005184"/>
    </source>
</evidence>
<organism evidence="11 12">
    <name type="scientific">Ceratodon purpureus</name>
    <name type="common">Fire moss</name>
    <name type="synonym">Dicranum purpureum</name>
    <dbReference type="NCBI Taxonomy" id="3225"/>
    <lineage>
        <taxon>Eukaryota</taxon>
        <taxon>Viridiplantae</taxon>
        <taxon>Streptophyta</taxon>
        <taxon>Embryophyta</taxon>
        <taxon>Bryophyta</taxon>
        <taxon>Bryophytina</taxon>
        <taxon>Bryopsida</taxon>
        <taxon>Dicranidae</taxon>
        <taxon>Pseudoditrichales</taxon>
        <taxon>Ditrichaceae</taxon>
        <taxon>Ceratodon</taxon>
    </lineage>
</organism>
<dbReference type="InterPro" id="IPR035513">
    <property type="entry name" value="Invertase/methylesterase_inhib"/>
</dbReference>
<comment type="caution">
    <text evidence="11">The sequence shown here is derived from an EMBL/GenBank/DDBJ whole genome shotgun (WGS) entry which is preliminary data.</text>
</comment>
<dbReference type="SUPFAM" id="SSF51126">
    <property type="entry name" value="Pectin lyase-like"/>
    <property type="match status" value="1"/>
</dbReference>
<keyword evidence="9" id="KW-1133">Transmembrane helix</keyword>
<dbReference type="Pfam" id="PF01095">
    <property type="entry name" value="Pectinesterase"/>
    <property type="match status" value="1"/>
</dbReference>
<evidence type="ECO:0000256" key="8">
    <source>
        <dbReference type="ARBA" id="ARBA00023085"/>
    </source>
</evidence>
<dbReference type="InterPro" id="IPR006501">
    <property type="entry name" value="Pectinesterase_inhib_dom"/>
</dbReference>
<dbReference type="EMBL" id="CM026421">
    <property type="protein sequence ID" value="KAG0589222.1"/>
    <property type="molecule type" value="Genomic_DNA"/>
</dbReference>
<dbReference type="Pfam" id="PF04043">
    <property type="entry name" value="PMEI"/>
    <property type="match status" value="1"/>
</dbReference>
<dbReference type="InterPro" id="IPR012334">
    <property type="entry name" value="Pectin_lyas_fold"/>
</dbReference>
<keyword evidence="12" id="KW-1185">Reference proteome</keyword>
<dbReference type="InterPro" id="IPR000070">
    <property type="entry name" value="Pectinesterase_cat"/>
</dbReference>
<dbReference type="GO" id="GO:0042545">
    <property type="term" value="P:cell wall modification"/>
    <property type="evidence" value="ECO:0007669"/>
    <property type="project" value="InterPro"/>
</dbReference>
<dbReference type="SUPFAM" id="SSF101148">
    <property type="entry name" value="Plant invertase/pectin methylesterase inhibitor"/>
    <property type="match status" value="1"/>
</dbReference>
<sequence>MTYDDDERPMVGSSYRPKSRRCCIVSVLSVSLALILILAIAIPVGMNNAKKGDDNGGVSPACDATSYPDRCRQEMKSSDGTFEGMSKVGLMSSDENLQTLQNSTSNQDCHDLLEQARESIREVFNETVYGTPDSRLAACDDMQTKLSAAIEQVDTCQTILDELQSPEFQSYPVPAQNATQILSIVLAITNAFCKYGGDIKQWKETFNLPDDFNFNFNFDGEQPAPSPGGQRRLLNAEDFEDTSDGSFEDAVVPSWMDSATSRHLLARPPSYNVIVAKDGSGKYRTVMEAINKAPQSGKKDAKRYVIYVKAGIYNEQIIVPKKLTNLMIIGDGIDKTIFTGSRSVMLTRGMTTFASGTMIISGAFGFIGKFFTVRNTAGSAGHQAVACRVSADQVAFYRVKFDSFQDTLYAHTFRQFYSQCIVQGTVDFMFGNGNAVFQNCQIIAKKSQLLGQQNTYTAQGRTDPHMNTGLAFQDCNFDAARDLKQNVKQYPTFLGRPWKQYSVCVLLRPTLQAHIDPKGWMPWNTTSFGLYTSFFAEYKGKGPGSNTRYRVKWSHQIKDPRTANKYQAGSFVRGKNWLPDLGIPYSLVSV</sequence>
<dbReference type="AlphaFoldDB" id="A0A8T0J1W8"/>
<evidence type="ECO:0000256" key="7">
    <source>
        <dbReference type="ARBA" id="ARBA00022801"/>
    </source>
</evidence>
<keyword evidence="7" id="KW-0378">Hydrolase</keyword>
<evidence type="ECO:0000313" key="12">
    <source>
        <dbReference type="Proteomes" id="UP000822688"/>
    </source>
</evidence>
<evidence type="ECO:0000256" key="3">
    <source>
        <dbReference type="ARBA" id="ARBA00006027"/>
    </source>
</evidence>
<dbReference type="PANTHER" id="PTHR31707">
    <property type="entry name" value="PECTINESTERASE"/>
    <property type="match status" value="1"/>
</dbReference>
<keyword evidence="8" id="KW-0063">Aspartyl esterase</keyword>
<keyword evidence="6" id="KW-0134">Cell wall</keyword>
<gene>
    <name evidence="11" type="ORF">KC19_1G005600</name>
</gene>
<protein>
    <recommendedName>
        <fullName evidence="5">pectinesterase</fullName>
        <ecNumber evidence="5">3.1.1.11</ecNumber>
    </recommendedName>
</protein>
<dbReference type="InterPro" id="IPR011050">
    <property type="entry name" value="Pectin_lyase_fold/virulence"/>
</dbReference>
<evidence type="ECO:0000256" key="1">
    <source>
        <dbReference type="ARBA" id="ARBA00004191"/>
    </source>
</evidence>
<dbReference type="SMART" id="SM00856">
    <property type="entry name" value="PMEI"/>
    <property type="match status" value="1"/>
</dbReference>
<dbReference type="Gene3D" id="1.20.140.40">
    <property type="entry name" value="Invertase/pectin methylesterase inhibitor family protein"/>
    <property type="match status" value="1"/>
</dbReference>
<dbReference type="FunFam" id="2.160.20.10:FF:000029">
    <property type="entry name" value="Pectinesterase 4"/>
    <property type="match status" value="1"/>
</dbReference>
<keyword evidence="9" id="KW-0472">Membrane</keyword>
<keyword evidence="9" id="KW-0812">Transmembrane</keyword>
<keyword evidence="6" id="KW-0964">Secreted</keyword>
<name>A0A8T0J1W8_CERPU</name>
<feature type="domain" description="Pectinesterase inhibitor" evidence="10">
    <location>
        <begin position="53"/>
        <end position="188"/>
    </location>
</feature>
<evidence type="ECO:0000313" key="11">
    <source>
        <dbReference type="EMBL" id="KAG0589222.1"/>
    </source>
</evidence>
<evidence type="ECO:0000256" key="4">
    <source>
        <dbReference type="ARBA" id="ARBA00007786"/>
    </source>
</evidence>
<accession>A0A8T0J1W8</accession>
<feature type="transmembrane region" description="Helical" evidence="9">
    <location>
        <begin position="21"/>
        <end position="42"/>
    </location>
</feature>